<gene>
    <name evidence="2" type="ORF">GF867_04775</name>
</gene>
<name>A0A844BXZ0_9LACT</name>
<dbReference type="InterPro" id="IPR021130">
    <property type="entry name" value="PRib-ATP_PPHydrolase-like"/>
</dbReference>
<dbReference type="GO" id="GO:0016787">
    <property type="term" value="F:hydrolase activity"/>
    <property type="evidence" value="ECO:0007669"/>
    <property type="project" value="UniProtKB-KW"/>
</dbReference>
<organism evidence="2 3">
    <name type="scientific">Fundicoccus ignavus</name>
    <dbReference type="NCBI Taxonomy" id="2664442"/>
    <lineage>
        <taxon>Bacteria</taxon>
        <taxon>Bacillati</taxon>
        <taxon>Bacillota</taxon>
        <taxon>Bacilli</taxon>
        <taxon>Lactobacillales</taxon>
        <taxon>Aerococcaceae</taxon>
        <taxon>Fundicoccus</taxon>
    </lineage>
</organism>
<feature type="compositionally biased region" description="Basic and acidic residues" evidence="1">
    <location>
        <begin position="161"/>
        <end position="173"/>
    </location>
</feature>
<comment type="caution">
    <text evidence="2">The sequence shown here is derived from an EMBL/GenBank/DDBJ whole genome shotgun (WGS) entry which is preliminary data.</text>
</comment>
<feature type="region of interest" description="Disordered" evidence="1">
    <location>
        <begin position="151"/>
        <end position="173"/>
    </location>
</feature>
<dbReference type="EMBL" id="WJQT01000004">
    <property type="protein sequence ID" value="MRJ46884.1"/>
    <property type="molecule type" value="Genomic_DNA"/>
</dbReference>
<dbReference type="InterPro" id="IPR023292">
    <property type="entry name" value="NTP_PyroPHydrolase-like_dom_sf"/>
</dbReference>
<evidence type="ECO:0000313" key="3">
    <source>
        <dbReference type="Proteomes" id="UP000440066"/>
    </source>
</evidence>
<reference evidence="2 3" key="1">
    <citation type="submission" date="2019-11" db="EMBL/GenBank/DDBJ databases">
        <title>Characterisation of Fundicoccus ignavus gen. nov. sp. nov., a novel genus of the family Aerococcaceae from bulk tank milk.</title>
        <authorList>
            <person name="Siebert A."/>
            <person name="Huptas C."/>
            <person name="Wenning M."/>
            <person name="Scherer S."/>
            <person name="Doll E.V."/>
        </authorList>
    </citation>
    <scope>NUCLEOTIDE SEQUENCE [LARGE SCALE GENOMIC DNA]</scope>
    <source>
        <strain evidence="2 3">DSM 109652</strain>
    </source>
</reference>
<evidence type="ECO:0000256" key="1">
    <source>
        <dbReference type="SAM" id="MobiDB-lite"/>
    </source>
</evidence>
<protein>
    <submittedName>
        <fullName evidence="2">HAD family hydrolase</fullName>
    </submittedName>
</protein>
<evidence type="ECO:0000313" key="2">
    <source>
        <dbReference type="EMBL" id="MRJ46884.1"/>
    </source>
</evidence>
<dbReference type="Pfam" id="PF01503">
    <property type="entry name" value="PRA-PH"/>
    <property type="match status" value="1"/>
</dbReference>
<dbReference type="AlphaFoldDB" id="A0A844BXZ0"/>
<dbReference type="Proteomes" id="UP000440066">
    <property type="component" value="Unassembled WGS sequence"/>
</dbReference>
<dbReference type="Gene3D" id="1.10.3420.10">
    <property type="entry name" value="putative ntp pyrophosphohydrolase like domain"/>
    <property type="match status" value="1"/>
</dbReference>
<keyword evidence="2" id="KW-0378">Hydrolase</keyword>
<proteinExistence type="predicted"/>
<dbReference type="RefSeq" id="WP_153831968.1">
    <property type="nucleotide sequence ID" value="NZ_WJQT01000004.1"/>
</dbReference>
<sequence length="173" mass="19544">MNHFDMTEEFHHIFDPTIPNEPTAFDSKKTLDRAAFKIEEIVEFAYSVSDNNPTTFDQAIDSLHAAIDTAKAKILSKEHVVTDPLIDQVDALSDLLYFTYGSFSLLGVNPGPIMNIIHEANMGKLFPDGQPHYHPVTHKVLKPDNWEQDFAPEAKINQEIQRQRAEGKHSSSL</sequence>
<accession>A0A844BXZ0</accession>